<evidence type="ECO:0000256" key="1">
    <source>
        <dbReference type="SAM" id="MobiDB-lite"/>
    </source>
</evidence>
<feature type="region of interest" description="Disordered" evidence="1">
    <location>
        <begin position="41"/>
        <end position="78"/>
    </location>
</feature>
<gene>
    <name evidence="2" type="ORF">JZ751_014731</name>
</gene>
<keyword evidence="3" id="KW-1185">Reference proteome</keyword>
<evidence type="ECO:0000313" key="2">
    <source>
        <dbReference type="EMBL" id="KAG9332633.1"/>
    </source>
</evidence>
<evidence type="ECO:0000313" key="3">
    <source>
        <dbReference type="Proteomes" id="UP000824540"/>
    </source>
</evidence>
<accession>A0A8T2MY28</accession>
<dbReference type="Proteomes" id="UP000824540">
    <property type="component" value="Unassembled WGS sequence"/>
</dbReference>
<organism evidence="2 3">
    <name type="scientific">Albula glossodonta</name>
    <name type="common">roundjaw bonefish</name>
    <dbReference type="NCBI Taxonomy" id="121402"/>
    <lineage>
        <taxon>Eukaryota</taxon>
        <taxon>Metazoa</taxon>
        <taxon>Chordata</taxon>
        <taxon>Craniata</taxon>
        <taxon>Vertebrata</taxon>
        <taxon>Euteleostomi</taxon>
        <taxon>Actinopterygii</taxon>
        <taxon>Neopterygii</taxon>
        <taxon>Teleostei</taxon>
        <taxon>Albuliformes</taxon>
        <taxon>Albulidae</taxon>
        <taxon>Albula</taxon>
    </lineage>
</organism>
<feature type="region of interest" description="Disordered" evidence="1">
    <location>
        <begin position="113"/>
        <end position="138"/>
    </location>
</feature>
<dbReference type="AlphaFoldDB" id="A0A8T2MY28"/>
<sequence length="138" mass="14670">MGRYHYWHQLTGGLGLGQKNRAGFSSGIWSRVIAGVQEGTVGQPAASATLGRKPRTASGYPEHPPPPPRGLKHNRHSWGKEKAGVPVWHGSCVSTLLSVHAAQPRARLCRVSGAPLGPRANVEGTQAPSKVPFSRSVL</sequence>
<reference evidence="2" key="1">
    <citation type="thesis" date="2021" institute="BYU ScholarsArchive" country="Provo, UT, USA">
        <title>Applications of and Algorithms for Genome Assembly and Genomic Analyses with an Emphasis on Marine Teleosts.</title>
        <authorList>
            <person name="Pickett B.D."/>
        </authorList>
    </citation>
    <scope>NUCLEOTIDE SEQUENCE</scope>
    <source>
        <strain evidence="2">HI-2016</strain>
    </source>
</reference>
<protein>
    <submittedName>
        <fullName evidence="2">Uncharacterized protein</fullName>
    </submittedName>
</protein>
<name>A0A8T2MY28_9TELE</name>
<proteinExistence type="predicted"/>
<comment type="caution">
    <text evidence="2">The sequence shown here is derived from an EMBL/GenBank/DDBJ whole genome shotgun (WGS) entry which is preliminary data.</text>
</comment>
<dbReference type="EMBL" id="JAFBMS010000237">
    <property type="protein sequence ID" value="KAG9332633.1"/>
    <property type="molecule type" value="Genomic_DNA"/>
</dbReference>